<accession>A0A412NAR1</accession>
<dbReference type="EMBL" id="QRWP01000001">
    <property type="protein sequence ID" value="RGT35576.1"/>
    <property type="molecule type" value="Genomic_DNA"/>
</dbReference>
<dbReference type="Proteomes" id="UP000285159">
    <property type="component" value="Unassembled WGS sequence"/>
</dbReference>
<protein>
    <submittedName>
        <fullName evidence="2">Uncharacterized protein</fullName>
    </submittedName>
</protein>
<comment type="caution">
    <text evidence="2">The sequence shown here is derived from an EMBL/GenBank/DDBJ whole genome shotgun (WGS) entry which is preliminary data.</text>
</comment>
<organism evidence="2 3">
    <name type="scientific">Bacteroides clarus</name>
    <dbReference type="NCBI Taxonomy" id="626929"/>
    <lineage>
        <taxon>Bacteria</taxon>
        <taxon>Pseudomonadati</taxon>
        <taxon>Bacteroidota</taxon>
        <taxon>Bacteroidia</taxon>
        <taxon>Bacteroidales</taxon>
        <taxon>Bacteroidaceae</taxon>
        <taxon>Bacteroides</taxon>
    </lineage>
</organism>
<proteinExistence type="predicted"/>
<sequence>MKVLKFLGIAIMATIINISFMACSDDDEDKGSSNPIVGTWQEDEGNGNYFVWKFNADGTGIEQEYYNGQLEEPVTFTYTYDTKTTVLTITYKEEGDLIAEDIDTYYVTINDNTMKVREFWDGGEDETPDIYTKK</sequence>
<feature type="chain" id="PRO_5019227683" evidence="1">
    <location>
        <begin position="25"/>
        <end position="134"/>
    </location>
</feature>
<reference evidence="2 3" key="1">
    <citation type="submission" date="2018-08" db="EMBL/GenBank/DDBJ databases">
        <title>A genome reference for cultivated species of the human gut microbiota.</title>
        <authorList>
            <person name="Zou Y."/>
            <person name="Xue W."/>
            <person name="Luo G."/>
        </authorList>
    </citation>
    <scope>NUCLEOTIDE SEQUENCE [LARGE SCALE GENOMIC DNA]</scope>
    <source>
        <strain evidence="2 3">AF19-1AC</strain>
    </source>
</reference>
<keyword evidence="1" id="KW-0732">Signal</keyword>
<dbReference type="AlphaFoldDB" id="A0A412NAR1"/>
<name>A0A412NAR1_9BACE</name>
<feature type="signal peptide" evidence="1">
    <location>
        <begin position="1"/>
        <end position="24"/>
    </location>
</feature>
<gene>
    <name evidence="2" type="ORF">DWX38_00975</name>
</gene>
<dbReference type="PROSITE" id="PS51257">
    <property type="entry name" value="PROKAR_LIPOPROTEIN"/>
    <property type="match status" value="1"/>
</dbReference>
<evidence type="ECO:0000256" key="1">
    <source>
        <dbReference type="SAM" id="SignalP"/>
    </source>
</evidence>
<evidence type="ECO:0000313" key="2">
    <source>
        <dbReference type="EMBL" id="RGT35576.1"/>
    </source>
</evidence>
<evidence type="ECO:0000313" key="3">
    <source>
        <dbReference type="Proteomes" id="UP000285159"/>
    </source>
</evidence>
<dbReference type="Gene3D" id="2.40.128.360">
    <property type="match status" value="1"/>
</dbReference>
<dbReference type="RefSeq" id="WP_118466666.1">
    <property type="nucleotide sequence ID" value="NZ_CABIZW010000002.1"/>
</dbReference>